<dbReference type="Proteomes" id="UP000269271">
    <property type="component" value="Unassembled WGS sequence"/>
</dbReference>
<evidence type="ECO:0000313" key="2">
    <source>
        <dbReference type="Proteomes" id="UP000269271"/>
    </source>
</evidence>
<organism evidence="1 2">
    <name type="scientific">Burkholderia contaminans</name>
    <dbReference type="NCBI Taxonomy" id="488447"/>
    <lineage>
        <taxon>Bacteria</taxon>
        <taxon>Pseudomonadati</taxon>
        <taxon>Pseudomonadota</taxon>
        <taxon>Betaproteobacteria</taxon>
        <taxon>Burkholderiales</taxon>
        <taxon>Burkholderiaceae</taxon>
        <taxon>Burkholderia</taxon>
        <taxon>Burkholderia cepacia complex</taxon>
    </lineage>
</organism>
<name>A0A3N8QQF1_9BURK</name>
<dbReference type="RefSeq" id="WP_124618524.1">
    <property type="nucleotide sequence ID" value="NZ_QTQX01000013.1"/>
</dbReference>
<evidence type="ECO:0000313" key="1">
    <source>
        <dbReference type="EMBL" id="RQT26057.1"/>
    </source>
</evidence>
<accession>A0A3N8QQF1</accession>
<sequence length="211" mass="23343">MGNRLSVASVIEKNKLGSDVPYLAFLEVGVLDRTTGSIVETLRFVNNTEDIKRNDATYTAAQFSLELKAETGTQPQIMLSVLDYARVLLQKMQDNSGGTGFPVTVIVCSADNLNGTPEVQEYFEVINATATNYTVSWTLGAENGLQKMFPKRIQRRDFCQWIYRDGSTCRYNGPMQVCDRTMEGTLGCRAHGNVVNFGGYPNLVSSNSVTR</sequence>
<protein>
    <recommendedName>
        <fullName evidence="3">Phage minor tail protein L</fullName>
    </recommendedName>
</protein>
<comment type="caution">
    <text evidence="1">The sequence shown here is derived from an EMBL/GenBank/DDBJ whole genome shotgun (WGS) entry which is preliminary data.</text>
</comment>
<evidence type="ECO:0008006" key="3">
    <source>
        <dbReference type="Google" id="ProtNLM"/>
    </source>
</evidence>
<reference evidence="1 2" key="1">
    <citation type="submission" date="2018-08" db="EMBL/GenBank/DDBJ databases">
        <title>Comparative analysis of Burkholderia isolates from Puerto Rico.</title>
        <authorList>
            <person name="Hall C."/>
            <person name="Sahl J."/>
            <person name="Wagner D."/>
        </authorList>
    </citation>
    <scope>NUCLEOTIDE SEQUENCE [LARGE SCALE GENOMIC DNA]</scope>
    <source>
        <strain evidence="1 2">Bp9001</strain>
    </source>
</reference>
<dbReference type="AlphaFoldDB" id="A0A3N8QQF1"/>
<gene>
    <name evidence="1" type="ORF">DF037_20425</name>
</gene>
<dbReference type="EMBL" id="QTQX01000013">
    <property type="protein sequence ID" value="RQT26057.1"/>
    <property type="molecule type" value="Genomic_DNA"/>
</dbReference>
<proteinExistence type="predicted"/>